<dbReference type="SUPFAM" id="SSF56112">
    <property type="entry name" value="Protein kinase-like (PK-like)"/>
    <property type="match status" value="1"/>
</dbReference>
<dbReference type="SMART" id="SM00220">
    <property type="entry name" value="S_TKc"/>
    <property type="match status" value="1"/>
</dbReference>
<evidence type="ECO:0000256" key="4">
    <source>
        <dbReference type="ARBA" id="ARBA00022741"/>
    </source>
</evidence>
<organism evidence="11 12">
    <name type="scientific">Aquarana catesbeiana</name>
    <name type="common">American bullfrog</name>
    <name type="synonym">Rana catesbeiana</name>
    <dbReference type="NCBI Taxonomy" id="8400"/>
    <lineage>
        <taxon>Eukaryota</taxon>
        <taxon>Metazoa</taxon>
        <taxon>Chordata</taxon>
        <taxon>Craniata</taxon>
        <taxon>Vertebrata</taxon>
        <taxon>Euteleostomi</taxon>
        <taxon>Amphibia</taxon>
        <taxon>Batrachia</taxon>
        <taxon>Anura</taxon>
        <taxon>Neobatrachia</taxon>
        <taxon>Ranoidea</taxon>
        <taxon>Ranidae</taxon>
        <taxon>Aquarana</taxon>
    </lineage>
</organism>
<evidence type="ECO:0000256" key="7">
    <source>
        <dbReference type="ARBA" id="ARBA00047899"/>
    </source>
</evidence>
<evidence type="ECO:0000256" key="9">
    <source>
        <dbReference type="SAM" id="MobiDB-lite"/>
    </source>
</evidence>
<name>A0A2G9R623_AQUCT</name>
<keyword evidence="4" id="KW-0547">Nucleotide-binding</keyword>
<dbReference type="InterPro" id="IPR000719">
    <property type="entry name" value="Prot_kinase_dom"/>
</dbReference>
<accession>A0A2G9R623</accession>
<evidence type="ECO:0000259" key="10">
    <source>
        <dbReference type="PROSITE" id="PS50011"/>
    </source>
</evidence>
<dbReference type="PANTHER" id="PTHR22983:SF6">
    <property type="entry name" value="SERINE_THREONINE-PROTEIN KINASE 36"/>
    <property type="match status" value="1"/>
</dbReference>
<reference evidence="12" key="1">
    <citation type="journal article" date="2017" name="Nat. Commun.">
        <title>The North American bullfrog draft genome provides insight into hormonal regulation of long noncoding RNA.</title>
        <authorList>
            <person name="Hammond S.A."/>
            <person name="Warren R.L."/>
            <person name="Vandervalk B.P."/>
            <person name="Kucuk E."/>
            <person name="Khan H."/>
            <person name="Gibb E.A."/>
            <person name="Pandoh P."/>
            <person name="Kirk H."/>
            <person name="Zhao Y."/>
            <person name="Jones M."/>
            <person name="Mungall A.J."/>
            <person name="Coope R."/>
            <person name="Pleasance S."/>
            <person name="Moore R.A."/>
            <person name="Holt R.A."/>
            <person name="Round J.M."/>
            <person name="Ohora S."/>
            <person name="Walle B.V."/>
            <person name="Veldhoen N."/>
            <person name="Helbing C.C."/>
            <person name="Birol I."/>
        </authorList>
    </citation>
    <scope>NUCLEOTIDE SEQUENCE [LARGE SCALE GENOMIC DNA]</scope>
</reference>
<dbReference type="OrthoDB" id="266718at2759"/>
<feature type="domain" description="Protein kinase" evidence="10">
    <location>
        <begin position="1"/>
        <end position="99"/>
    </location>
</feature>
<feature type="region of interest" description="Disordered" evidence="9">
    <location>
        <begin position="142"/>
        <end position="221"/>
    </location>
</feature>
<dbReference type="EMBL" id="KV965400">
    <property type="protein sequence ID" value="PIO23309.1"/>
    <property type="molecule type" value="Genomic_DNA"/>
</dbReference>
<dbReference type="PROSITE" id="PS50011">
    <property type="entry name" value="PROTEIN_KINASE_DOM"/>
    <property type="match status" value="1"/>
</dbReference>
<comment type="catalytic activity">
    <reaction evidence="8">
        <text>L-seryl-[protein] + ATP = O-phospho-L-seryl-[protein] + ADP + H(+)</text>
        <dbReference type="Rhea" id="RHEA:17989"/>
        <dbReference type="Rhea" id="RHEA-COMP:9863"/>
        <dbReference type="Rhea" id="RHEA-COMP:11604"/>
        <dbReference type="ChEBI" id="CHEBI:15378"/>
        <dbReference type="ChEBI" id="CHEBI:29999"/>
        <dbReference type="ChEBI" id="CHEBI:30616"/>
        <dbReference type="ChEBI" id="CHEBI:83421"/>
        <dbReference type="ChEBI" id="CHEBI:456216"/>
        <dbReference type="EC" id="2.7.11.1"/>
    </reaction>
</comment>
<feature type="compositionally biased region" description="Basic residues" evidence="9">
    <location>
        <begin position="143"/>
        <end position="156"/>
    </location>
</feature>
<dbReference type="GO" id="GO:0004674">
    <property type="term" value="F:protein serine/threonine kinase activity"/>
    <property type="evidence" value="ECO:0007669"/>
    <property type="project" value="UniProtKB-KW"/>
</dbReference>
<dbReference type="InterPro" id="IPR011009">
    <property type="entry name" value="Kinase-like_dom_sf"/>
</dbReference>
<dbReference type="AlphaFoldDB" id="A0A2G9R623"/>
<protein>
    <recommendedName>
        <fullName evidence="1">non-specific serine/threonine protein kinase</fullName>
        <ecNumber evidence="1">2.7.11.1</ecNumber>
    </recommendedName>
</protein>
<feature type="non-terminal residue" evidence="11">
    <location>
        <position position="221"/>
    </location>
</feature>
<evidence type="ECO:0000256" key="1">
    <source>
        <dbReference type="ARBA" id="ARBA00012513"/>
    </source>
</evidence>
<dbReference type="Gene3D" id="1.10.510.10">
    <property type="entry name" value="Transferase(Phosphotransferase) domain 1"/>
    <property type="match status" value="1"/>
</dbReference>
<evidence type="ECO:0000256" key="2">
    <source>
        <dbReference type="ARBA" id="ARBA00022527"/>
    </source>
</evidence>
<dbReference type="EC" id="2.7.11.1" evidence="1"/>
<dbReference type="PANTHER" id="PTHR22983">
    <property type="entry name" value="PROTEIN KINASE RELATED"/>
    <property type="match status" value="1"/>
</dbReference>
<dbReference type="GO" id="GO:0005737">
    <property type="term" value="C:cytoplasm"/>
    <property type="evidence" value="ECO:0007669"/>
    <property type="project" value="TreeGrafter"/>
</dbReference>
<evidence type="ECO:0000256" key="3">
    <source>
        <dbReference type="ARBA" id="ARBA00022679"/>
    </source>
</evidence>
<evidence type="ECO:0000256" key="8">
    <source>
        <dbReference type="ARBA" id="ARBA00048679"/>
    </source>
</evidence>
<keyword evidence="12" id="KW-1185">Reference proteome</keyword>
<dbReference type="Pfam" id="PF00069">
    <property type="entry name" value="Pkinase"/>
    <property type="match status" value="1"/>
</dbReference>
<evidence type="ECO:0000256" key="6">
    <source>
        <dbReference type="ARBA" id="ARBA00022840"/>
    </source>
</evidence>
<keyword evidence="3" id="KW-0808">Transferase</keyword>
<comment type="catalytic activity">
    <reaction evidence="7">
        <text>L-threonyl-[protein] + ATP = O-phospho-L-threonyl-[protein] + ADP + H(+)</text>
        <dbReference type="Rhea" id="RHEA:46608"/>
        <dbReference type="Rhea" id="RHEA-COMP:11060"/>
        <dbReference type="Rhea" id="RHEA-COMP:11605"/>
        <dbReference type="ChEBI" id="CHEBI:15378"/>
        <dbReference type="ChEBI" id="CHEBI:30013"/>
        <dbReference type="ChEBI" id="CHEBI:30616"/>
        <dbReference type="ChEBI" id="CHEBI:61977"/>
        <dbReference type="ChEBI" id="CHEBI:456216"/>
        <dbReference type="EC" id="2.7.11.1"/>
    </reaction>
</comment>
<evidence type="ECO:0000256" key="5">
    <source>
        <dbReference type="ARBA" id="ARBA00022777"/>
    </source>
</evidence>
<proteinExistence type="predicted"/>
<dbReference type="GO" id="GO:0005524">
    <property type="term" value="F:ATP binding"/>
    <property type="evidence" value="ECO:0007669"/>
    <property type="project" value="UniProtKB-KW"/>
</dbReference>
<keyword evidence="6" id="KW-0067">ATP-binding</keyword>
<evidence type="ECO:0000313" key="12">
    <source>
        <dbReference type="Proteomes" id="UP000228934"/>
    </source>
</evidence>
<dbReference type="Proteomes" id="UP000228934">
    <property type="component" value="Unassembled WGS sequence"/>
</dbReference>
<keyword evidence="5" id="KW-0418">Kinase</keyword>
<dbReference type="GO" id="GO:0007224">
    <property type="term" value="P:smoothened signaling pathway"/>
    <property type="evidence" value="ECO:0007669"/>
    <property type="project" value="TreeGrafter"/>
</dbReference>
<evidence type="ECO:0000313" key="11">
    <source>
        <dbReference type="EMBL" id="PIO23309.1"/>
    </source>
</evidence>
<gene>
    <name evidence="11" type="ORF">AB205_0001710</name>
</gene>
<feature type="compositionally biased region" description="Basic and acidic residues" evidence="9">
    <location>
        <begin position="199"/>
        <end position="221"/>
    </location>
</feature>
<sequence>MVRSIKGTPLYMSPELVLERPYDHRSDLWALGCIVYELLVGTPPFYTHSIFQLVSIITQQPVRWPKEVSAELKDFLQGLLTKDPALRLSWPTLLRHPFIKDKVMVLEDGTAGSPFTSPLTDEQQQLRDRLCESAGQASAHSRILSKARQRVAKRKERATGKAATNQREAARGVGEESEVGHTGVGSLSALARGNPISQDYEREFGRDKRQTHSIEVVHLEN</sequence>
<keyword evidence="2" id="KW-0723">Serine/threonine-protein kinase</keyword>